<name>A0ACA9KMI2_9GLOM</name>
<evidence type="ECO:0000313" key="1">
    <source>
        <dbReference type="EMBL" id="CAG8482330.1"/>
    </source>
</evidence>
<reference evidence="1" key="1">
    <citation type="submission" date="2021-06" db="EMBL/GenBank/DDBJ databases">
        <authorList>
            <person name="Kallberg Y."/>
            <person name="Tangrot J."/>
            <person name="Rosling A."/>
        </authorList>
    </citation>
    <scope>NUCLEOTIDE SEQUENCE</scope>
    <source>
        <strain evidence="1">AU212A</strain>
    </source>
</reference>
<feature type="non-terminal residue" evidence="1">
    <location>
        <position position="1"/>
    </location>
</feature>
<organism evidence="1 2">
    <name type="scientific">Scutellospora calospora</name>
    <dbReference type="NCBI Taxonomy" id="85575"/>
    <lineage>
        <taxon>Eukaryota</taxon>
        <taxon>Fungi</taxon>
        <taxon>Fungi incertae sedis</taxon>
        <taxon>Mucoromycota</taxon>
        <taxon>Glomeromycotina</taxon>
        <taxon>Glomeromycetes</taxon>
        <taxon>Diversisporales</taxon>
        <taxon>Gigasporaceae</taxon>
        <taxon>Scutellospora</taxon>
    </lineage>
</organism>
<dbReference type="Proteomes" id="UP000789860">
    <property type="component" value="Unassembled WGS sequence"/>
</dbReference>
<proteinExistence type="predicted"/>
<keyword evidence="2" id="KW-1185">Reference proteome</keyword>
<gene>
    <name evidence="1" type="ORF">SCALOS_LOCUS2473</name>
</gene>
<sequence>AFINLTIESAKQPKTIAHDTIQKADINDIAHVEIDCLDMEDYIEYEIKEIIFNEFDIINAVYQAYLLVNVDITSDMISKDVAALIVIEIEGGDDYSWNFHRSEISKKFGDKVRKIIVKIDIDLDISVVDIYHEILHLHSDLCSEMPIKLREEIESTAIAFTTSLLNEISNHNINISEIYVDITYRTARGRYELYCIIADVDRTEFPIAYLVLDITRKIESNIDKRSKILKKFFEAVKAYNINSQFVFTDKDFAEINATTEKIVNLPNGDHQWLIRSDFEHYTIPPFLKIKGSETIVNTLPISPTILIKTHDFDNTPHEIPEEDARIFVMECSKLLEIEKEVQVVEQKRHRQKT</sequence>
<evidence type="ECO:0000313" key="2">
    <source>
        <dbReference type="Proteomes" id="UP000789860"/>
    </source>
</evidence>
<protein>
    <submittedName>
        <fullName evidence="1">10738_t:CDS:1</fullName>
    </submittedName>
</protein>
<accession>A0ACA9KMI2</accession>
<dbReference type="EMBL" id="CAJVPM010002219">
    <property type="protein sequence ID" value="CAG8482330.1"/>
    <property type="molecule type" value="Genomic_DNA"/>
</dbReference>
<comment type="caution">
    <text evidence="1">The sequence shown here is derived from an EMBL/GenBank/DDBJ whole genome shotgun (WGS) entry which is preliminary data.</text>
</comment>